<dbReference type="RefSeq" id="WP_202751603.1">
    <property type="nucleotide sequence ID" value="NZ_CAJIMS010000001.1"/>
</dbReference>
<dbReference type="Pfam" id="PF12728">
    <property type="entry name" value="HTH_17"/>
    <property type="match status" value="1"/>
</dbReference>
<protein>
    <recommendedName>
        <fullName evidence="1">Helix-turn-helix domain-containing protein</fullName>
    </recommendedName>
</protein>
<dbReference type="PANTHER" id="PTHR34585">
    <property type="match status" value="1"/>
</dbReference>
<dbReference type="AlphaFoldDB" id="A0A9N8MIS3"/>
<dbReference type="PANTHER" id="PTHR34585:SF22">
    <property type="entry name" value="HELIX-TURN-HELIX DOMAIN-CONTAINING PROTEIN"/>
    <property type="match status" value="1"/>
</dbReference>
<feature type="domain" description="Helix-turn-helix" evidence="1">
    <location>
        <begin position="45"/>
        <end position="85"/>
    </location>
</feature>
<dbReference type="InterPro" id="IPR041657">
    <property type="entry name" value="HTH_17"/>
</dbReference>
<evidence type="ECO:0000259" key="1">
    <source>
        <dbReference type="Pfam" id="PF12728"/>
    </source>
</evidence>
<name>A0A9N8MIS3_9FLAO</name>
<proteinExistence type="predicted"/>
<comment type="caution">
    <text evidence="2">The sequence shown here is derived from an EMBL/GenBank/DDBJ whole genome shotgun (WGS) entry which is preliminary data.</text>
</comment>
<evidence type="ECO:0000313" key="2">
    <source>
        <dbReference type="EMBL" id="CAD7813529.1"/>
    </source>
</evidence>
<reference evidence="2" key="1">
    <citation type="submission" date="2020-12" db="EMBL/GenBank/DDBJ databases">
        <authorList>
            <person name="Rodrigo-Torres L."/>
            <person name="Arahal R. D."/>
            <person name="Lucena T."/>
        </authorList>
    </citation>
    <scope>NUCLEOTIDE SEQUENCE</scope>
    <source>
        <strain evidence="2">CECT 9390</strain>
    </source>
</reference>
<dbReference type="EMBL" id="CAJIMS010000001">
    <property type="protein sequence ID" value="CAD7813529.1"/>
    <property type="molecule type" value="Genomic_DNA"/>
</dbReference>
<keyword evidence="3" id="KW-1185">Reference proteome</keyword>
<sequence>MILNTNMMKKTDPQLSEEQFLTAILTLLSEILETLKKSPVNDMNYYDSADVKQLLNISDSTLHRLRKLNDIPHIRIGRKIFYPKSFFNNALKK</sequence>
<gene>
    <name evidence="2" type="ORF">CHRY9390_02670</name>
</gene>
<organism evidence="2 3">
    <name type="scientific">Chryseobacterium aquaeductus</name>
    <dbReference type="NCBI Taxonomy" id="2675056"/>
    <lineage>
        <taxon>Bacteria</taxon>
        <taxon>Pseudomonadati</taxon>
        <taxon>Bacteroidota</taxon>
        <taxon>Flavobacteriia</taxon>
        <taxon>Flavobacteriales</taxon>
        <taxon>Weeksellaceae</taxon>
        <taxon>Chryseobacterium group</taxon>
        <taxon>Chryseobacterium</taxon>
    </lineage>
</organism>
<dbReference type="Proteomes" id="UP000662618">
    <property type="component" value="Unassembled WGS sequence"/>
</dbReference>
<accession>A0A9N8MIS3</accession>
<evidence type="ECO:0000313" key="3">
    <source>
        <dbReference type="Proteomes" id="UP000662618"/>
    </source>
</evidence>